<protein>
    <submittedName>
        <fullName evidence="2">Uncharacterized protein</fullName>
    </submittedName>
</protein>
<evidence type="ECO:0000313" key="2">
    <source>
        <dbReference type="EMBL" id="SVD69631.1"/>
    </source>
</evidence>
<feature type="non-terminal residue" evidence="2">
    <location>
        <position position="40"/>
    </location>
</feature>
<sequence length="40" mass="4532">MSTLDRYILAEWLKVFGVSLIVLIGLLVLQDAADHAEDFR</sequence>
<evidence type="ECO:0000256" key="1">
    <source>
        <dbReference type="SAM" id="Phobius"/>
    </source>
</evidence>
<keyword evidence="1" id="KW-0472">Membrane</keyword>
<dbReference type="AlphaFoldDB" id="A0A382XGT1"/>
<accession>A0A382XGT1</accession>
<organism evidence="2">
    <name type="scientific">marine metagenome</name>
    <dbReference type="NCBI Taxonomy" id="408172"/>
    <lineage>
        <taxon>unclassified sequences</taxon>
        <taxon>metagenomes</taxon>
        <taxon>ecological metagenomes</taxon>
    </lineage>
</organism>
<keyword evidence="1" id="KW-0812">Transmembrane</keyword>
<name>A0A382XGT1_9ZZZZ</name>
<dbReference type="EMBL" id="UINC01167237">
    <property type="protein sequence ID" value="SVD69631.1"/>
    <property type="molecule type" value="Genomic_DNA"/>
</dbReference>
<keyword evidence="1" id="KW-1133">Transmembrane helix</keyword>
<reference evidence="2" key="1">
    <citation type="submission" date="2018-05" db="EMBL/GenBank/DDBJ databases">
        <authorList>
            <person name="Lanie J.A."/>
            <person name="Ng W.-L."/>
            <person name="Kazmierczak K.M."/>
            <person name="Andrzejewski T.M."/>
            <person name="Davidsen T.M."/>
            <person name="Wayne K.J."/>
            <person name="Tettelin H."/>
            <person name="Glass J.I."/>
            <person name="Rusch D."/>
            <person name="Podicherti R."/>
            <person name="Tsui H.-C.T."/>
            <person name="Winkler M.E."/>
        </authorList>
    </citation>
    <scope>NUCLEOTIDE SEQUENCE</scope>
</reference>
<proteinExistence type="predicted"/>
<feature type="transmembrane region" description="Helical" evidence="1">
    <location>
        <begin position="12"/>
        <end position="30"/>
    </location>
</feature>
<gene>
    <name evidence="2" type="ORF">METZ01_LOCUS422485</name>
</gene>